<gene>
    <name evidence="2" type="ORF">SAMN05421593_4108</name>
</gene>
<proteinExistence type="predicted"/>
<feature type="compositionally biased region" description="Polar residues" evidence="1">
    <location>
        <begin position="28"/>
        <end position="37"/>
    </location>
</feature>
<evidence type="ECO:0000313" key="3">
    <source>
        <dbReference type="Proteomes" id="UP000198561"/>
    </source>
</evidence>
<dbReference type="RefSeq" id="WP_089695202.1">
    <property type="nucleotide sequence ID" value="NZ_DALZIY010000006.1"/>
</dbReference>
<protein>
    <submittedName>
        <fullName evidence="2">Uncharacterized protein</fullName>
    </submittedName>
</protein>
<dbReference type="EMBL" id="FNWQ01000006">
    <property type="protein sequence ID" value="SEH43537.1"/>
    <property type="molecule type" value="Genomic_DNA"/>
</dbReference>
<name>A0A1H6IBH9_CHRCI</name>
<dbReference type="OrthoDB" id="6705417at2"/>
<dbReference type="AlphaFoldDB" id="A0A1H6IBH9"/>
<reference evidence="2 3" key="1">
    <citation type="submission" date="2016-10" db="EMBL/GenBank/DDBJ databases">
        <authorList>
            <person name="de Groot N.N."/>
        </authorList>
    </citation>
    <scope>NUCLEOTIDE SEQUENCE [LARGE SCALE GENOMIC DNA]</scope>
    <source>
        <strain evidence="2 3">DSM 23031</strain>
    </source>
</reference>
<dbReference type="STRING" id="680127.SAMN05421593_4108"/>
<accession>A0A1H6IBH9</accession>
<feature type="compositionally biased region" description="Basic and acidic residues" evidence="1">
    <location>
        <begin position="18"/>
        <end position="27"/>
    </location>
</feature>
<feature type="region of interest" description="Disordered" evidence="1">
    <location>
        <begin position="18"/>
        <end position="37"/>
    </location>
</feature>
<evidence type="ECO:0000313" key="2">
    <source>
        <dbReference type="EMBL" id="SEH43537.1"/>
    </source>
</evidence>
<organism evidence="2 3">
    <name type="scientific">Chryseobacterium culicis</name>
    <dbReference type="NCBI Taxonomy" id="680127"/>
    <lineage>
        <taxon>Bacteria</taxon>
        <taxon>Pseudomonadati</taxon>
        <taxon>Bacteroidota</taxon>
        <taxon>Flavobacteriia</taxon>
        <taxon>Flavobacteriales</taxon>
        <taxon>Weeksellaceae</taxon>
        <taxon>Chryseobacterium group</taxon>
        <taxon>Chryseobacterium</taxon>
    </lineage>
</organism>
<dbReference type="Proteomes" id="UP000198561">
    <property type="component" value="Unassembled WGS sequence"/>
</dbReference>
<evidence type="ECO:0000256" key="1">
    <source>
        <dbReference type="SAM" id="MobiDB-lite"/>
    </source>
</evidence>
<sequence>MAEFNFSEEAISNALEAAKRSHEDSQANRRSAGTDSDVSLASANAGYLLVTAECISITVENNKVCINLPLGFGKYCFSIPLSIPNGTAGQACLAICTTWGIPTGVRVTIVIAGITVISQSFGKC</sequence>